<feature type="compositionally biased region" description="Polar residues" evidence="1">
    <location>
        <begin position="139"/>
        <end position="155"/>
    </location>
</feature>
<protein>
    <submittedName>
        <fullName evidence="2">Uncharacterized protein</fullName>
    </submittedName>
</protein>
<dbReference type="Proteomes" id="UP000054988">
    <property type="component" value="Unassembled WGS sequence"/>
</dbReference>
<evidence type="ECO:0000256" key="1">
    <source>
        <dbReference type="SAM" id="MobiDB-lite"/>
    </source>
</evidence>
<organism evidence="2 3">
    <name type="scientific">Moniliophthora roreri</name>
    <name type="common">Frosty pod rot fungus</name>
    <name type="synonym">Monilia roreri</name>
    <dbReference type="NCBI Taxonomy" id="221103"/>
    <lineage>
        <taxon>Eukaryota</taxon>
        <taxon>Fungi</taxon>
        <taxon>Dikarya</taxon>
        <taxon>Basidiomycota</taxon>
        <taxon>Agaricomycotina</taxon>
        <taxon>Agaricomycetes</taxon>
        <taxon>Agaricomycetidae</taxon>
        <taxon>Agaricales</taxon>
        <taxon>Marasmiineae</taxon>
        <taxon>Marasmiaceae</taxon>
        <taxon>Moniliophthora</taxon>
    </lineage>
</organism>
<gene>
    <name evidence="2" type="ORF">WG66_17427</name>
</gene>
<feature type="region of interest" description="Disordered" evidence="1">
    <location>
        <begin position="133"/>
        <end position="155"/>
    </location>
</feature>
<proteinExistence type="predicted"/>
<evidence type="ECO:0000313" key="3">
    <source>
        <dbReference type="Proteomes" id="UP000054988"/>
    </source>
</evidence>
<accession>A0A0W0F127</accession>
<dbReference type="AlphaFoldDB" id="A0A0W0F127"/>
<evidence type="ECO:0000313" key="2">
    <source>
        <dbReference type="EMBL" id="KTB30005.1"/>
    </source>
</evidence>
<comment type="caution">
    <text evidence="2">The sequence shown here is derived from an EMBL/GenBank/DDBJ whole genome shotgun (WGS) entry which is preliminary data.</text>
</comment>
<name>A0A0W0F127_MONRR</name>
<reference evidence="2 3" key="1">
    <citation type="submission" date="2015-12" db="EMBL/GenBank/DDBJ databases">
        <title>Draft genome sequence of Moniliophthora roreri, the causal agent of frosty pod rot of cacao.</title>
        <authorList>
            <person name="Aime M.C."/>
            <person name="Diaz-Valderrama J.R."/>
            <person name="Kijpornyongpan T."/>
            <person name="Phillips-Mora W."/>
        </authorList>
    </citation>
    <scope>NUCLEOTIDE SEQUENCE [LARGE SCALE GENOMIC DNA]</scope>
    <source>
        <strain evidence="2 3">MCA 2952</strain>
    </source>
</reference>
<sequence length="155" mass="17192">MSTWHYYDQALFFYDMARSRNYEPFLEHLAHDVANVAQSLESGVLSPIAITINLIIVYASNPSTPIDFSPVVFQVAGIAPTLVIARARAGKSFESIDHTITTLQFTMHQHVEDPTESTSRQLQRVSVSIGGLHRVQDEAGSNTSENWSGNPSKDE</sequence>
<dbReference type="EMBL" id="LATX01002401">
    <property type="protein sequence ID" value="KTB30005.1"/>
    <property type="molecule type" value="Genomic_DNA"/>
</dbReference>